<dbReference type="AlphaFoldDB" id="A0A930YJX1"/>
<comment type="caution">
    <text evidence="2">The sequence shown here is derived from an EMBL/GenBank/DDBJ whole genome shotgun (WGS) entry which is preliminary data.</text>
</comment>
<sequence>MPVQQTIATPFGDGRLDSYRARRPVASLLLSHGAGRGVDTRDLEALAAALPRQGVHVHLFEQPWRVKGGKVASPPATLDIGFSTAARSLRGRVPFVVGGRSAGARSAARTASALGATGCLALAFPLHPPGRPEKSRLDELLGAGVPTLVVQGENDSFGRPDEFPGDVDLAVVPSADHGFATPKRSGVSEAEAMEVVVESVLEWIVREVTGNP</sequence>
<dbReference type="RefSeq" id="WP_194697763.1">
    <property type="nucleotide sequence ID" value="NZ_JADKPO010000028.1"/>
</dbReference>
<dbReference type="PANTHER" id="PTHR13136">
    <property type="entry name" value="TESTIS DEVELOPMENT PROTEIN PRTD"/>
    <property type="match status" value="1"/>
</dbReference>
<protein>
    <submittedName>
        <fullName evidence="2">Hydrolase</fullName>
    </submittedName>
</protein>
<evidence type="ECO:0000313" key="3">
    <source>
        <dbReference type="Proteomes" id="UP000660668"/>
    </source>
</evidence>
<keyword evidence="2" id="KW-0378">Hydrolase</keyword>
<gene>
    <name evidence="2" type="ORF">ISU10_17765</name>
</gene>
<dbReference type="Gene3D" id="3.40.50.1820">
    <property type="entry name" value="alpha/beta hydrolase"/>
    <property type="match status" value="1"/>
</dbReference>
<feature type="domain" description="KANL3/Tex30 alpha/beta hydrolase-like" evidence="1">
    <location>
        <begin position="26"/>
        <end position="204"/>
    </location>
</feature>
<reference evidence="2" key="1">
    <citation type="submission" date="2020-11" db="EMBL/GenBank/DDBJ databases">
        <title>Nocardioides cynanchi sp. nov., isolated from soil of rhizosphere of Cynanchum wilfordii.</title>
        <authorList>
            <person name="Lee J.-S."/>
            <person name="Suh M.K."/>
            <person name="Kim J.-S."/>
        </authorList>
    </citation>
    <scope>NUCLEOTIDE SEQUENCE</scope>
    <source>
        <strain evidence="2">KCTC 19276</strain>
    </source>
</reference>
<dbReference type="SUPFAM" id="SSF53474">
    <property type="entry name" value="alpha/beta-Hydrolases"/>
    <property type="match status" value="1"/>
</dbReference>
<dbReference type="EMBL" id="JADKPO010000028">
    <property type="protein sequence ID" value="MBF4769618.1"/>
    <property type="molecule type" value="Genomic_DNA"/>
</dbReference>
<dbReference type="InterPro" id="IPR046879">
    <property type="entry name" value="KANL3/Tex30_Abhydrolase"/>
</dbReference>
<evidence type="ECO:0000313" key="2">
    <source>
        <dbReference type="EMBL" id="MBF4769618.1"/>
    </source>
</evidence>
<proteinExistence type="predicted"/>
<dbReference type="InterPro" id="IPR026555">
    <property type="entry name" value="NSL3/Tex30"/>
</dbReference>
<name>A0A930YJX1_9ACTN</name>
<dbReference type="Pfam" id="PF20408">
    <property type="entry name" value="Abhydrolase_11"/>
    <property type="match status" value="1"/>
</dbReference>
<keyword evidence="3" id="KW-1185">Reference proteome</keyword>
<organism evidence="2 3">
    <name type="scientific">Nocardioides agariphilus</name>
    <dbReference type="NCBI Taxonomy" id="433664"/>
    <lineage>
        <taxon>Bacteria</taxon>
        <taxon>Bacillati</taxon>
        <taxon>Actinomycetota</taxon>
        <taxon>Actinomycetes</taxon>
        <taxon>Propionibacteriales</taxon>
        <taxon>Nocardioidaceae</taxon>
        <taxon>Nocardioides</taxon>
    </lineage>
</organism>
<evidence type="ECO:0000259" key="1">
    <source>
        <dbReference type="Pfam" id="PF20408"/>
    </source>
</evidence>
<dbReference type="Proteomes" id="UP000660668">
    <property type="component" value="Unassembled WGS sequence"/>
</dbReference>
<dbReference type="PANTHER" id="PTHR13136:SF11">
    <property type="entry name" value="TESTIS-EXPRESSED PROTEIN 30"/>
    <property type="match status" value="1"/>
</dbReference>
<dbReference type="InterPro" id="IPR029058">
    <property type="entry name" value="AB_hydrolase_fold"/>
</dbReference>
<accession>A0A930YJX1</accession>
<dbReference type="GO" id="GO:0016787">
    <property type="term" value="F:hydrolase activity"/>
    <property type="evidence" value="ECO:0007669"/>
    <property type="project" value="UniProtKB-KW"/>
</dbReference>